<dbReference type="RefSeq" id="WP_168040449.1">
    <property type="nucleotide sequence ID" value="NZ_JAATJH010000012.1"/>
</dbReference>
<reference evidence="3 4" key="1">
    <citation type="submission" date="2020-03" db="EMBL/GenBank/DDBJ databases">
        <title>Genomic Encyclopedia of Type Strains, Phase IV (KMG-IV): sequencing the most valuable type-strain genomes for metagenomic binning, comparative biology and taxonomic classification.</title>
        <authorList>
            <person name="Goeker M."/>
        </authorList>
    </citation>
    <scope>NUCLEOTIDE SEQUENCE [LARGE SCALE GENOMIC DNA]</scope>
    <source>
        <strain evidence="3 4">DSM 105096</strain>
    </source>
</reference>
<dbReference type="Pfam" id="PF00932">
    <property type="entry name" value="LTD"/>
    <property type="match status" value="1"/>
</dbReference>
<dbReference type="PROSITE" id="PS51841">
    <property type="entry name" value="LTD"/>
    <property type="match status" value="1"/>
</dbReference>
<keyword evidence="4" id="KW-1185">Reference proteome</keyword>
<dbReference type="SUPFAM" id="SSF74853">
    <property type="entry name" value="Lamin A/C globular tail domain"/>
    <property type="match status" value="1"/>
</dbReference>
<dbReference type="NCBIfam" id="TIGR04183">
    <property type="entry name" value="Por_Secre_tail"/>
    <property type="match status" value="1"/>
</dbReference>
<feature type="signal peptide" evidence="1">
    <location>
        <begin position="1"/>
        <end position="25"/>
    </location>
</feature>
<protein>
    <recommendedName>
        <fullName evidence="2">LTD domain-containing protein</fullName>
    </recommendedName>
</protein>
<dbReference type="InterPro" id="IPR001322">
    <property type="entry name" value="Lamin_tail_dom"/>
</dbReference>
<evidence type="ECO:0000259" key="2">
    <source>
        <dbReference type="PROSITE" id="PS51841"/>
    </source>
</evidence>
<dbReference type="EMBL" id="JAATJH010000012">
    <property type="protein sequence ID" value="NJC28433.1"/>
    <property type="molecule type" value="Genomic_DNA"/>
</dbReference>
<name>A0ABX0XGH4_9BACT</name>
<evidence type="ECO:0000313" key="3">
    <source>
        <dbReference type="EMBL" id="NJC28433.1"/>
    </source>
</evidence>
<feature type="chain" id="PRO_5046482412" description="LTD domain-containing protein" evidence="1">
    <location>
        <begin position="26"/>
        <end position="740"/>
    </location>
</feature>
<dbReference type="Gene3D" id="2.60.40.10">
    <property type="entry name" value="Immunoglobulins"/>
    <property type="match status" value="1"/>
</dbReference>
<dbReference type="Proteomes" id="UP000770785">
    <property type="component" value="Unassembled WGS sequence"/>
</dbReference>
<dbReference type="InterPro" id="IPR036415">
    <property type="entry name" value="Lamin_tail_dom_sf"/>
</dbReference>
<evidence type="ECO:0000256" key="1">
    <source>
        <dbReference type="SAM" id="SignalP"/>
    </source>
</evidence>
<dbReference type="InterPro" id="IPR013783">
    <property type="entry name" value="Ig-like_fold"/>
</dbReference>
<feature type="domain" description="LTD" evidence="2">
    <location>
        <begin position="403"/>
        <end position="558"/>
    </location>
</feature>
<sequence length="740" mass="78257">MDKIYSLRVVLALLFTLSLCTGVRAQSDTIAFQGFESSPSNDWAFTTDPATYSNTNSHWGGRTTSRSITPFAGTMLFGGRDLNNTAGGRPGDNFLNFDAVDVSGANDVLVSFYYNVFGFDGGDDFKYTLTIDGAAQPEVLLIDGINTGGVSSAGWERIELIIPDSSVSVQLSIAVVQNGGNDYFAVDNFEVVSNTCGITVFGPAEVVCIDETPATGTDNFRISIPYVGMSANATIVVRAGATTPANDVTATTTNVGEDPNTVANGTIVLENFAGEFEEGDEIRVTLSDPSGDCNYVLDVSTTENQCRNPCNPNINVNNIYFNCDAQTAANDGGTAIARFTGGPEPGVVVTVDGGATVSGADPATDRNGNIILSGLVEGNAYTVTFTGGGCVDGQVKTRTFNFASGACAPSELIINEILADPPTNVDVNGNGESSTSRDEFVEIYNGGDTPIDAAGYTVYNQFSRRFTFPAGTIIPAKTAVVVFGSAPNNNSFGCSVYGGSSLNLNNTMGEVTVRNALRGDATRVSYSGGASDQSFARSPDFTGPLVQHQNITTNSVPFSPCESNTTAGLVLPIELLQFGAAAGAKQVELSWATGNERDNDRFFVDRSSDSQDWTELGSVNAGLETANTYTFTDTEPAAGTNYYRLRQYDLDGTMTEYGPVATNFARGDFAVYPNPVAGRLNFNQSLNVDEVAIITDINGRVLRQLPDGVDGVEVSDLTAGVYLLRVQRKAGAATIRFIKR</sequence>
<keyword evidence="1" id="KW-0732">Signal</keyword>
<organism evidence="3 4">
    <name type="scientific">Neolewinella antarctica</name>
    <dbReference type="NCBI Taxonomy" id="442734"/>
    <lineage>
        <taxon>Bacteria</taxon>
        <taxon>Pseudomonadati</taxon>
        <taxon>Bacteroidota</taxon>
        <taxon>Saprospiria</taxon>
        <taxon>Saprospirales</taxon>
        <taxon>Lewinellaceae</taxon>
        <taxon>Neolewinella</taxon>
    </lineage>
</organism>
<dbReference type="InterPro" id="IPR026444">
    <property type="entry name" value="Secre_tail"/>
</dbReference>
<dbReference type="Gene3D" id="2.60.40.1260">
    <property type="entry name" value="Lamin Tail domain"/>
    <property type="match status" value="1"/>
</dbReference>
<accession>A0ABX0XGH4</accession>
<dbReference type="Pfam" id="PF18962">
    <property type="entry name" value="Por_Secre_tail"/>
    <property type="match status" value="1"/>
</dbReference>
<proteinExistence type="predicted"/>
<evidence type="ECO:0000313" key="4">
    <source>
        <dbReference type="Proteomes" id="UP000770785"/>
    </source>
</evidence>
<comment type="caution">
    <text evidence="3">The sequence shown here is derived from an EMBL/GenBank/DDBJ whole genome shotgun (WGS) entry which is preliminary data.</text>
</comment>
<gene>
    <name evidence="3" type="ORF">GGR27_003956</name>
</gene>